<dbReference type="Gene3D" id="3.40.50.300">
    <property type="entry name" value="P-loop containing nucleotide triphosphate hydrolases"/>
    <property type="match status" value="1"/>
</dbReference>
<evidence type="ECO:0000313" key="2">
    <source>
        <dbReference type="EMBL" id="MEE6147665.1"/>
    </source>
</evidence>
<comment type="caution">
    <text evidence="2">The sequence shown here is derived from an EMBL/GenBank/DDBJ whole genome shotgun (WGS) entry which is preliminary data.</text>
</comment>
<dbReference type="InterPro" id="IPR003593">
    <property type="entry name" value="AAA+_ATPase"/>
</dbReference>
<reference evidence="2 3" key="1">
    <citation type="submission" date="2024-01" db="EMBL/GenBank/DDBJ databases">
        <title>Description of Olsenella sp. nov., isolated from pig feces.</title>
        <authorList>
            <person name="Chang Y.-H."/>
        </authorList>
    </citation>
    <scope>NUCLEOTIDE SEQUENCE [LARGE SCALE GENOMIC DNA]</scope>
    <source>
        <strain evidence="2 3">YH-ols2223</strain>
    </source>
</reference>
<keyword evidence="3" id="KW-1185">Reference proteome</keyword>
<dbReference type="Proteomes" id="UP001332931">
    <property type="component" value="Unassembled WGS sequence"/>
</dbReference>
<protein>
    <submittedName>
        <fullName evidence="2">MoxR family ATPase</fullName>
    </submittedName>
</protein>
<dbReference type="RefSeq" id="WP_330958434.1">
    <property type="nucleotide sequence ID" value="NZ_JAZGJQ010000007.1"/>
</dbReference>
<dbReference type="PANTHER" id="PTHR42759">
    <property type="entry name" value="MOXR FAMILY PROTEIN"/>
    <property type="match status" value="1"/>
</dbReference>
<organism evidence="2 3">
    <name type="scientific">Olsenella absiana</name>
    <dbReference type="NCBI Taxonomy" id="3115222"/>
    <lineage>
        <taxon>Bacteria</taxon>
        <taxon>Bacillati</taxon>
        <taxon>Actinomycetota</taxon>
        <taxon>Coriobacteriia</taxon>
        <taxon>Coriobacteriales</taxon>
        <taxon>Atopobiaceae</taxon>
        <taxon>Olsenella</taxon>
    </lineage>
</organism>
<accession>A0ABU7RAN6</accession>
<dbReference type="InterPro" id="IPR027417">
    <property type="entry name" value="P-loop_NTPase"/>
</dbReference>
<dbReference type="SUPFAM" id="SSF52540">
    <property type="entry name" value="P-loop containing nucleoside triphosphate hydrolases"/>
    <property type="match status" value="1"/>
</dbReference>
<dbReference type="Pfam" id="PF00004">
    <property type="entry name" value="AAA"/>
    <property type="match status" value="1"/>
</dbReference>
<dbReference type="InterPro" id="IPR003959">
    <property type="entry name" value="ATPase_AAA_core"/>
</dbReference>
<feature type="domain" description="AAA+ ATPase" evidence="1">
    <location>
        <begin position="32"/>
        <end position="189"/>
    </location>
</feature>
<dbReference type="SMART" id="SM00382">
    <property type="entry name" value="AAA"/>
    <property type="match status" value="1"/>
</dbReference>
<dbReference type="EMBL" id="JAZGJQ010000007">
    <property type="protein sequence ID" value="MEE6147665.1"/>
    <property type="molecule type" value="Genomic_DNA"/>
</dbReference>
<evidence type="ECO:0000259" key="1">
    <source>
        <dbReference type="SMART" id="SM00382"/>
    </source>
</evidence>
<proteinExistence type="predicted"/>
<evidence type="ECO:0000313" key="3">
    <source>
        <dbReference type="Proteomes" id="UP001332931"/>
    </source>
</evidence>
<dbReference type="InterPro" id="IPR050764">
    <property type="entry name" value="CbbQ/NirQ/NorQ/GpvN"/>
</dbReference>
<dbReference type="PANTHER" id="PTHR42759:SF1">
    <property type="entry name" value="MAGNESIUM-CHELATASE SUBUNIT CHLD"/>
    <property type="match status" value="1"/>
</dbReference>
<sequence>MNIKQATEQVECAVRAYLATDENGLYLIPTQMQRPIILMGPPGVGKTAVVSQVAQHLGINFVSYSITHHTRQSALGLPYIDDATFGGHAYKVSRYTMSEIIAAAYDAMEETGVNEGVLFLDEVNCVSETLAPAMLQFLQFKQFGQHRLPEGWVIVTAGNPPEYNRSAREFDPAMLDRMKRIDIEPDLDVWLDYAVAHGVHSAITSYLQAKPDNFFHVRSDVKGTRIVTARGWEDLSRMVQVYEREGMDVSLSLVSQYLQDPDIAEDFSLYYELFQKYQDKYHIKDVLAGGVPPEGKARLKAARFDERLAFLNLTLEALLREVHADVSEEAALKDVHNDLATLKPKLDGASVRSAFAEPVRGAEEELRRLSRAGASKARLDAAASHKAILGKVAAEALRSAAALHGTEAGDAAWKGATSCFNDYVRSLSAKVEQTGDELDHVLDFLDDAFGDGEEMLLFVSRLACDEQFMAFVTAHGSHKFLEHSKGLMLSERGLGLLKEVDEFRKEGE</sequence>
<dbReference type="CDD" id="cd00009">
    <property type="entry name" value="AAA"/>
    <property type="match status" value="1"/>
</dbReference>
<gene>
    <name evidence="2" type="ORF">VXJ25_06690</name>
</gene>
<name>A0ABU7RAN6_9ACTN</name>